<dbReference type="Proteomes" id="UP001064489">
    <property type="component" value="Chromosome 8"/>
</dbReference>
<dbReference type="EMBL" id="JAJSOW010000103">
    <property type="protein sequence ID" value="KAI9174026.1"/>
    <property type="molecule type" value="Genomic_DNA"/>
</dbReference>
<evidence type="ECO:0000256" key="1">
    <source>
        <dbReference type="SAM" id="MobiDB-lite"/>
    </source>
</evidence>
<keyword evidence="3" id="KW-1185">Reference proteome</keyword>
<name>A0AAD5IQD3_ACENE</name>
<feature type="region of interest" description="Disordered" evidence="1">
    <location>
        <begin position="195"/>
        <end position="250"/>
    </location>
</feature>
<accession>A0AAD5IQD3</accession>
<feature type="compositionally biased region" description="Basic residues" evidence="1">
    <location>
        <begin position="224"/>
        <end position="234"/>
    </location>
</feature>
<reference evidence="2" key="1">
    <citation type="journal article" date="2022" name="Plant J.">
        <title>Strategies of tolerance reflected in two North American maple genomes.</title>
        <authorList>
            <person name="McEvoy S.L."/>
            <person name="Sezen U.U."/>
            <person name="Trouern-Trend A."/>
            <person name="McMahon S.M."/>
            <person name="Schaberg P.G."/>
            <person name="Yang J."/>
            <person name="Wegrzyn J.L."/>
            <person name="Swenson N.G."/>
        </authorList>
    </citation>
    <scope>NUCLEOTIDE SEQUENCE</scope>
    <source>
        <strain evidence="2">91603</strain>
    </source>
</reference>
<comment type="caution">
    <text evidence="2">The sequence shown here is derived from an EMBL/GenBank/DDBJ whole genome shotgun (WGS) entry which is preliminary data.</text>
</comment>
<sequence length="250" mass="29310">MKTFLIVVTVNQMLKCRGFHFQSSYIGGKFILWRFQSAYDCDGFINNKFFWANSYMSMSKWSSRKISKLHPEWISLGGVLLNVWNEYVFKQIGGMLREVLLIDDEDSKRVRLDRVRMLVCLPYGCSLPQKIIVYDGNKTFDVFVEKDMRIVKNKWLKDYLGLNQVGFSEEDDDYPNKEYSKSSFSLREEDVSFFSSSEQWQENEKEVRDKPACDGDVCGDSSRLKSHNQLKRKGDRQGMESKVNYGIKQH</sequence>
<reference evidence="2" key="2">
    <citation type="submission" date="2023-02" db="EMBL/GenBank/DDBJ databases">
        <authorList>
            <person name="Swenson N.G."/>
            <person name="Wegrzyn J.L."/>
            <person name="Mcevoy S.L."/>
        </authorList>
    </citation>
    <scope>NUCLEOTIDE SEQUENCE</scope>
    <source>
        <strain evidence="2">91603</strain>
        <tissue evidence="2">Leaf</tissue>
    </source>
</reference>
<evidence type="ECO:0008006" key="4">
    <source>
        <dbReference type="Google" id="ProtNLM"/>
    </source>
</evidence>
<evidence type="ECO:0000313" key="2">
    <source>
        <dbReference type="EMBL" id="KAI9174026.1"/>
    </source>
</evidence>
<feature type="compositionally biased region" description="Basic and acidic residues" evidence="1">
    <location>
        <begin position="202"/>
        <end position="213"/>
    </location>
</feature>
<proteinExistence type="predicted"/>
<evidence type="ECO:0000313" key="3">
    <source>
        <dbReference type="Proteomes" id="UP001064489"/>
    </source>
</evidence>
<protein>
    <recommendedName>
        <fullName evidence="4">DUF4283 domain-containing protein</fullName>
    </recommendedName>
</protein>
<organism evidence="2 3">
    <name type="scientific">Acer negundo</name>
    <name type="common">Box elder</name>
    <dbReference type="NCBI Taxonomy" id="4023"/>
    <lineage>
        <taxon>Eukaryota</taxon>
        <taxon>Viridiplantae</taxon>
        <taxon>Streptophyta</taxon>
        <taxon>Embryophyta</taxon>
        <taxon>Tracheophyta</taxon>
        <taxon>Spermatophyta</taxon>
        <taxon>Magnoliopsida</taxon>
        <taxon>eudicotyledons</taxon>
        <taxon>Gunneridae</taxon>
        <taxon>Pentapetalae</taxon>
        <taxon>rosids</taxon>
        <taxon>malvids</taxon>
        <taxon>Sapindales</taxon>
        <taxon>Sapindaceae</taxon>
        <taxon>Hippocastanoideae</taxon>
        <taxon>Acereae</taxon>
        <taxon>Acer</taxon>
    </lineage>
</organism>
<dbReference type="AlphaFoldDB" id="A0AAD5IQD3"/>
<gene>
    <name evidence="2" type="ORF">LWI28_010528</name>
</gene>